<feature type="non-terminal residue" evidence="1">
    <location>
        <position position="271"/>
    </location>
</feature>
<dbReference type="AlphaFoldDB" id="A0A6A5VZM0"/>
<evidence type="ECO:0000313" key="2">
    <source>
        <dbReference type="Proteomes" id="UP000799779"/>
    </source>
</evidence>
<reference evidence="1" key="1">
    <citation type="journal article" date="2020" name="Stud. Mycol.">
        <title>101 Dothideomycetes genomes: a test case for predicting lifestyles and emergence of pathogens.</title>
        <authorList>
            <person name="Haridas S."/>
            <person name="Albert R."/>
            <person name="Binder M."/>
            <person name="Bloem J."/>
            <person name="Labutti K."/>
            <person name="Salamov A."/>
            <person name="Andreopoulos B."/>
            <person name="Baker S."/>
            <person name="Barry K."/>
            <person name="Bills G."/>
            <person name="Bluhm B."/>
            <person name="Cannon C."/>
            <person name="Castanera R."/>
            <person name="Culley D."/>
            <person name="Daum C."/>
            <person name="Ezra D."/>
            <person name="Gonzalez J."/>
            <person name="Henrissat B."/>
            <person name="Kuo A."/>
            <person name="Liang C."/>
            <person name="Lipzen A."/>
            <person name="Lutzoni F."/>
            <person name="Magnuson J."/>
            <person name="Mondo S."/>
            <person name="Nolan M."/>
            <person name="Ohm R."/>
            <person name="Pangilinan J."/>
            <person name="Park H.-J."/>
            <person name="Ramirez L."/>
            <person name="Alfaro M."/>
            <person name="Sun H."/>
            <person name="Tritt A."/>
            <person name="Yoshinaga Y."/>
            <person name="Zwiers L.-H."/>
            <person name="Turgeon B."/>
            <person name="Goodwin S."/>
            <person name="Spatafora J."/>
            <person name="Crous P."/>
            <person name="Grigoriev I."/>
        </authorList>
    </citation>
    <scope>NUCLEOTIDE SEQUENCE</scope>
    <source>
        <strain evidence="1">CBS 123094</strain>
    </source>
</reference>
<name>A0A6A5VZM0_9PLEO</name>
<organism evidence="1 2">
    <name type="scientific">Amniculicola lignicola CBS 123094</name>
    <dbReference type="NCBI Taxonomy" id="1392246"/>
    <lineage>
        <taxon>Eukaryota</taxon>
        <taxon>Fungi</taxon>
        <taxon>Dikarya</taxon>
        <taxon>Ascomycota</taxon>
        <taxon>Pezizomycotina</taxon>
        <taxon>Dothideomycetes</taxon>
        <taxon>Pleosporomycetidae</taxon>
        <taxon>Pleosporales</taxon>
        <taxon>Amniculicolaceae</taxon>
        <taxon>Amniculicola</taxon>
    </lineage>
</organism>
<accession>A0A6A5VZM0</accession>
<protein>
    <submittedName>
        <fullName evidence="1">Uncharacterized protein</fullName>
    </submittedName>
</protein>
<keyword evidence="2" id="KW-1185">Reference proteome</keyword>
<dbReference type="Proteomes" id="UP000799779">
    <property type="component" value="Unassembled WGS sequence"/>
</dbReference>
<dbReference type="EMBL" id="ML977668">
    <property type="protein sequence ID" value="KAF1994158.1"/>
    <property type="molecule type" value="Genomic_DNA"/>
</dbReference>
<proteinExistence type="predicted"/>
<gene>
    <name evidence="1" type="ORF">P154DRAFT_502298</name>
</gene>
<evidence type="ECO:0000313" key="1">
    <source>
        <dbReference type="EMBL" id="KAF1994158.1"/>
    </source>
</evidence>
<dbReference type="OrthoDB" id="109543at2759"/>
<sequence length="271" mass="30636">MNALFYSATIDRRGEVETRVSSSWSKKAAIFSKRKTSEEWHQEIDFTAASLRPTDHRFPWLLIRKHTDQYLKRKGKLTQPDIDVRLAAMIESHHARDVAVAACAHAMSPAAVRALLNVELNVAPATFYGLEQYLYCLIAAHFSNPKSVSYLEAQWARNFIPYAKHGPDAAGRYLMGICHLLKTTSVANMNLLPDFTNLARRAFKTYATQLEGLKLKSSWTTAHASIAWLSTITQNLAPSSSAGQLLPEHLLDTQFPVWRVWASWKPNLERI</sequence>